<feature type="binding site" evidence="5">
    <location>
        <position position="396"/>
    </location>
    <ligand>
        <name>Zn(2+)</name>
        <dbReference type="ChEBI" id="CHEBI:29105"/>
        <note>catalytic</note>
    </ligand>
</feature>
<evidence type="ECO:0000256" key="4">
    <source>
        <dbReference type="ARBA" id="ARBA00023157"/>
    </source>
</evidence>
<keyword evidence="12" id="KW-1185">Reference proteome</keyword>
<keyword evidence="3" id="KW-0165">Cleavage on pair of basic residues</keyword>
<dbReference type="SUPFAM" id="SSF57552">
    <property type="entry name" value="Blood coagulation inhibitor (disintegrin)"/>
    <property type="match status" value="1"/>
</dbReference>
<evidence type="ECO:0000313" key="12">
    <source>
        <dbReference type="Proteomes" id="UP000007879"/>
    </source>
</evidence>
<dbReference type="PROSITE" id="PS50215">
    <property type="entry name" value="ADAM_MEPRO"/>
    <property type="match status" value="1"/>
</dbReference>
<dbReference type="GO" id="GO:0006509">
    <property type="term" value="P:membrane protein ectodomain proteolysis"/>
    <property type="evidence" value="ECO:0007669"/>
    <property type="project" value="TreeGrafter"/>
</dbReference>
<dbReference type="KEGG" id="aqu:109584186"/>
<keyword evidence="7" id="KW-0472">Membrane</keyword>
<name>A0A1X7UAN2_AMPQE</name>
<feature type="transmembrane region" description="Helical" evidence="7">
    <location>
        <begin position="671"/>
        <end position="691"/>
    </location>
</feature>
<comment type="caution">
    <text evidence="5">Lacks conserved residue(s) required for the propagation of feature annotation.</text>
</comment>
<keyword evidence="5" id="KW-0479">Metal-binding</keyword>
<gene>
    <name evidence="11" type="primary">109584186</name>
</gene>
<dbReference type="PROSITE" id="PS50214">
    <property type="entry name" value="DISINTEGRIN_2"/>
    <property type="match status" value="1"/>
</dbReference>
<evidence type="ECO:0000256" key="8">
    <source>
        <dbReference type="SAM" id="SignalP"/>
    </source>
</evidence>
<dbReference type="Pfam" id="PF13574">
    <property type="entry name" value="Reprolysin_2"/>
    <property type="match status" value="1"/>
</dbReference>
<feature type="compositionally biased region" description="Gly residues" evidence="6">
    <location>
        <begin position="725"/>
        <end position="743"/>
    </location>
</feature>
<dbReference type="InterPro" id="IPR002870">
    <property type="entry name" value="Peptidase_M12B_N"/>
</dbReference>
<feature type="compositionally biased region" description="Polar residues" evidence="6">
    <location>
        <begin position="707"/>
        <end position="716"/>
    </location>
</feature>
<dbReference type="EnsemblMetazoa" id="Aqu2.1.24521_001">
    <property type="protein sequence ID" value="Aqu2.1.24521_001"/>
    <property type="gene ID" value="Aqu2.1.24521"/>
</dbReference>
<dbReference type="InterPro" id="IPR049038">
    <property type="entry name" value="ADAM10_Cys-rich"/>
</dbReference>
<evidence type="ECO:0000256" key="5">
    <source>
        <dbReference type="PROSITE-ProRule" id="PRU00276"/>
    </source>
</evidence>
<evidence type="ECO:0000259" key="9">
    <source>
        <dbReference type="PROSITE" id="PS50214"/>
    </source>
</evidence>
<evidence type="ECO:0000313" key="11">
    <source>
        <dbReference type="EnsemblMetazoa" id="Aqu2.1.24521_001"/>
    </source>
</evidence>
<dbReference type="Pfam" id="PF21299">
    <property type="entry name" value="ADAM10_Cys-rich"/>
    <property type="match status" value="1"/>
</dbReference>
<dbReference type="GO" id="GO:0046872">
    <property type="term" value="F:metal ion binding"/>
    <property type="evidence" value="ECO:0007669"/>
    <property type="project" value="UniProtKB-KW"/>
</dbReference>
<dbReference type="GO" id="GO:0004222">
    <property type="term" value="F:metalloendopeptidase activity"/>
    <property type="evidence" value="ECO:0007669"/>
    <property type="project" value="InterPro"/>
</dbReference>
<feature type="domain" description="Disintegrin" evidence="9">
    <location>
        <begin position="462"/>
        <end position="551"/>
    </location>
</feature>
<feature type="chain" id="PRO_5012101066" description="ADAM10 endopeptidase" evidence="8">
    <location>
        <begin position="22"/>
        <end position="805"/>
    </location>
</feature>
<evidence type="ECO:0000256" key="2">
    <source>
        <dbReference type="ARBA" id="ARBA00012332"/>
    </source>
</evidence>
<feature type="region of interest" description="Disordered" evidence="6">
    <location>
        <begin position="704"/>
        <end position="752"/>
    </location>
</feature>
<dbReference type="OrthoDB" id="2149267at2759"/>
<dbReference type="SMART" id="SM00050">
    <property type="entry name" value="DISIN"/>
    <property type="match status" value="1"/>
</dbReference>
<dbReference type="Proteomes" id="UP000007879">
    <property type="component" value="Unassembled WGS sequence"/>
</dbReference>
<dbReference type="Pfam" id="PF00200">
    <property type="entry name" value="Disintegrin"/>
    <property type="match status" value="1"/>
</dbReference>
<keyword evidence="7" id="KW-1133">Transmembrane helix</keyword>
<evidence type="ECO:0000256" key="7">
    <source>
        <dbReference type="SAM" id="Phobius"/>
    </source>
</evidence>
<feature type="active site" evidence="5">
    <location>
        <position position="397"/>
    </location>
</feature>
<dbReference type="EnsemblMetazoa" id="XM_019999824.1">
    <property type="protein sequence ID" value="XP_019855383.1"/>
    <property type="gene ID" value="LOC109584186"/>
</dbReference>
<dbReference type="PANTHER" id="PTHR45702">
    <property type="entry name" value="ADAM10/ADAM17 METALLOPEPTIDASE FAMILY MEMBER"/>
    <property type="match status" value="1"/>
</dbReference>
<comment type="catalytic activity">
    <reaction evidence="1">
        <text>Endopeptidase of broad specificity.</text>
        <dbReference type="EC" id="3.4.24.81"/>
    </reaction>
</comment>
<dbReference type="PANTHER" id="PTHR45702:SF2">
    <property type="entry name" value="KUZBANIAN, ISOFORM A"/>
    <property type="match status" value="1"/>
</dbReference>
<keyword evidence="4" id="KW-1015">Disulfide bond</keyword>
<keyword evidence="8" id="KW-0732">Signal</keyword>
<feature type="binding site" evidence="5">
    <location>
        <position position="400"/>
    </location>
    <ligand>
        <name>Zn(2+)</name>
        <dbReference type="ChEBI" id="CHEBI:29105"/>
        <note>catalytic</note>
    </ligand>
</feature>
<dbReference type="Pfam" id="PF01562">
    <property type="entry name" value="Pep_M12B_propep"/>
    <property type="match status" value="1"/>
</dbReference>
<dbReference type="SUPFAM" id="SSF55486">
    <property type="entry name" value="Metalloproteases ('zincins'), catalytic domain"/>
    <property type="match status" value="1"/>
</dbReference>
<feature type="signal peptide" evidence="8">
    <location>
        <begin position="1"/>
        <end position="21"/>
    </location>
</feature>
<dbReference type="EC" id="3.4.24.81" evidence="2"/>
<dbReference type="InParanoid" id="A0A1X7UAN2"/>
<dbReference type="GO" id="GO:0005886">
    <property type="term" value="C:plasma membrane"/>
    <property type="evidence" value="ECO:0007669"/>
    <property type="project" value="TreeGrafter"/>
</dbReference>
<sequence length="805" mass="88606">MRLNRLLLIVFGSLLVSIAGADRSDPLLTRLSYYEPLSYSTHHLKTGHLMIKRRSVPDDNKLHFTITAYNSTFNLLLWPSSDVFSPNVEFNVHQENGDIKPSNYDPSTFYKGIIKGQPLSSVHGHIHDGVFDGEVRTAAGTTYHIEHIMKYPGVTQHVPAGTHSLIYSDEHMIVPKSTCALKKVLFDKLQSIQATGEPIHKKPRPLTDDEYYENERVKRNSKKVNTASGGRFCQIFVAVDHLFLQHVVGGSETMAISEVTTIFSSSQNIFQTTDFDSNGQFDGITPQLVRTDILNRDSYNGKFRSDNIDVNRYLNLWSEIDHSTYCLALLVTYRDFSDGVLGLAWVAQPPGGSSGGICEGRVRLSIGERSLNTAIASYLNYGARQPRGVVTITVAHEFGHNFGSPHDPESSQCSPGGSGGNYIMYPRATDGRQDNNDRFSPCSINSIYAVLTTKSTCFTNDGAFCGNAIRELGERCDCGIGDQTDCNRVDPCCTAGECTLNPNAECSATDGCCVSCQNATAGYVCSEETECAAESLCTGNSSTCPEPYYRNIPCNGGTRFCEEGQCTGSVCRTIGLVECQCTDSDKLCQVCCITNDTDTCTSTFELSSAGVLSVPGQYRDSGRSCNQFRGYCSDSNPPTCIGVDNERTLNDLLDIFTLETLNNVINWLKSYWWIPIIVIIVIIIIIVLLHVTYRKRKPLKKAARRASSTVRRMSQSGGEERPARRGGGGERGGGERGGGGGAGERGRGRQPGTEMREILQRLKKFFPRGDVDLIVQVLRAERTEVKAVEKLLTLGYKMKKVPMPR</sequence>
<proteinExistence type="predicted"/>
<dbReference type="InterPro" id="IPR024079">
    <property type="entry name" value="MetalloPept_cat_dom_sf"/>
</dbReference>
<evidence type="ECO:0000256" key="3">
    <source>
        <dbReference type="ARBA" id="ARBA00022685"/>
    </source>
</evidence>
<evidence type="ECO:0000259" key="10">
    <source>
        <dbReference type="PROSITE" id="PS50215"/>
    </source>
</evidence>
<keyword evidence="5" id="KW-0862">Zinc</keyword>
<feature type="domain" description="Peptidase M12B" evidence="10">
    <location>
        <begin position="231"/>
        <end position="463"/>
    </location>
</feature>
<feature type="binding site" evidence="5">
    <location>
        <position position="406"/>
    </location>
    <ligand>
        <name>Zn(2+)</name>
        <dbReference type="ChEBI" id="CHEBI:29105"/>
        <note>catalytic</note>
    </ligand>
</feature>
<dbReference type="InterPro" id="IPR001590">
    <property type="entry name" value="Peptidase_M12B"/>
</dbReference>
<evidence type="ECO:0000256" key="6">
    <source>
        <dbReference type="SAM" id="MobiDB-lite"/>
    </source>
</evidence>
<dbReference type="GO" id="GO:0007219">
    <property type="term" value="P:Notch signaling pathway"/>
    <property type="evidence" value="ECO:0007669"/>
    <property type="project" value="TreeGrafter"/>
</dbReference>
<reference evidence="12" key="1">
    <citation type="journal article" date="2010" name="Nature">
        <title>The Amphimedon queenslandica genome and the evolution of animal complexity.</title>
        <authorList>
            <person name="Srivastava M."/>
            <person name="Simakov O."/>
            <person name="Chapman J."/>
            <person name="Fahey B."/>
            <person name="Gauthier M.E."/>
            <person name="Mitros T."/>
            <person name="Richards G.S."/>
            <person name="Conaco C."/>
            <person name="Dacre M."/>
            <person name="Hellsten U."/>
            <person name="Larroux C."/>
            <person name="Putnam N.H."/>
            <person name="Stanke M."/>
            <person name="Adamska M."/>
            <person name="Darling A."/>
            <person name="Degnan S.M."/>
            <person name="Oakley T.H."/>
            <person name="Plachetzki D.C."/>
            <person name="Zhai Y."/>
            <person name="Adamski M."/>
            <person name="Calcino A."/>
            <person name="Cummins S.F."/>
            <person name="Goodstein D.M."/>
            <person name="Harris C."/>
            <person name="Jackson D.J."/>
            <person name="Leys S.P."/>
            <person name="Shu S."/>
            <person name="Woodcroft B.J."/>
            <person name="Vervoort M."/>
            <person name="Kosik K.S."/>
            <person name="Manning G."/>
            <person name="Degnan B.M."/>
            <person name="Rokhsar D.S."/>
        </authorList>
    </citation>
    <scope>NUCLEOTIDE SEQUENCE [LARGE SCALE GENOMIC DNA]</scope>
</reference>
<dbReference type="InterPro" id="IPR036436">
    <property type="entry name" value="Disintegrin_dom_sf"/>
</dbReference>
<accession>A0A1X7UAN2</accession>
<dbReference type="STRING" id="400682.A0A1X7UAN2"/>
<organism evidence="11">
    <name type="scientific">Amphimedon queenslandica</name>
    <name type="common">Sponge</name>
    <dbReference type="NCBI Taxonomy" id="400682"/>
    <lineage>
        <taxon>Eukaryota</taxon>
        <taxon>Metazoa</taxon>
        <taxon>Porifera</taxon>
        <taxon>Demospongiae</taxon>
        <taxon>Heteroscleromorpha</taxon>
        <taxon>Haplosclerida</taxon>
        <taxon>Niphatidae</taxon>
        <taxon>Amphimedon</taxon>
    </lineage>
</organism>
<dbReference type="InterPro" id="IPR051489">
    <property type="entry name" value="ADAM_Metalloproteinase"/>
</dbReference>
<dbReference type="eggNOG" id="KOG3658">
    <property type="taxonomic scope" value="Eukaryota"/>
</dbReference>
<dbReference type="InterPro" id="IPR001762">
    <property type="entry name" value="Disintegrin_dom"/>
</dbReference>
<reference evidence="11" key="2">
    <citation type="submission" date="2017-05" db="UniProtKB">
        <authorList>
            <consortium name="EnsemblMetazoa"/>
        </authorList>
    </citation>
    <scope>IDENTIFICATION</scope>
</reference>
<dbReference type="AlphaFoldDB" id="A0A1X7UAN2"/>
<protein>
    <recommendedName>
        <fullName evidence="2">ADAM10 endopeptidase</fullName>
        <ecNumber evidence="2">3.4.24.81</ecNumber>
    </recommendedName>
</protein>
<dbReference type="Gene3D" id="3.40.390.10">
    <property type="entry name" value="Collagenase (Catalytic Domain)"/>
    <property type="match status" value="1"/>
</dbReference>
<keyword evidence="7" id="KW-0812">Transmembrane</keyword>
<dbReference type="Gene3D" id="4.10.70.10">
    <property type="entry name" value="Disintegrin domain"/>
    <property type="match status" value="1"/>
</dbReference>
<evidence type="ECO:0000256" key="1">
    <source>
        <dbReference type="ARBA" id="ARBA00001809"/>
    </source>
</evidence>